<evidence type="ECO:0000256" key="5">
    <source>
        <dbReference type="ARBA" id="ARBA00023163"/>
    </source>
</evidence>
<dbReference type="EMBL" id="FUHU01000026">
    <property type="protein sequence ID" value="SJM59244.1"/>
    <property type="molecule type" value="Genomic_DNA"/>
</dbReference>
<dbReference type="Proteomes" id="UP000195787">
    <property type="component" value="Unassembled WGS sequence"/>
</dbReference>
<dbReference type="Pfam" id="PF04542">
    <property type="entry name" value="Sigma70_r2"/>
    <property type="match status" value="1"/>
</dbReference>
<dbReference type="InterPro" id="IPR007627">
    <property type="entry name" value="RNA_pol_sigma70_r2"/>
</dbReference>
<dbReference type="GO" id="GO:0003677">
    <property type="term" value="F:DNA binding"/>
    <property type="evidence" value="ECO:0007669"/>
    <property type="project" value="UniProtKB-KW"/>
</dbReference>
<dbReference type="GO" id="GO:0006352">
    <property type="term" value="P:DNA-templated transcription initiation"/>
    <property type="evidence" value="ECO:0007669"/>
    <property type="project" value="InterPro"/>
</dbReference>
<feature type="domain" description="RNA polymerase sigma-70 region 2" evidence="7">
    <location>
        <begin position="12"/>
        <end position="78"/>
    </location>
</feature>
<dbReference type="InterPro" id="IPR039425">
    <property type="entry name" value="RNA_pol_sigma-70-like"/>
</dbReference>
<dbReference type="InterPro" id="IPR036388">
    <property type="entry name" value="WH-like_DNA-bd_sf"/>
</dbReference>
<dbReference type="InterPro" id="IPR014284">
    <property type="entry name" value="RNA_pol_sigma-70_dom"/>
</dbReference>
<protein>
    <submittedName>
        <fullName evidence="9">RNA polymerase sigma-54 factor RpoN</fullName>
    </submittedName>
</protein>
<keyword evidence="5" id="KW-0804">Transcription</keyword>
<dbReference type="SUPFAM" id="SSF88946">
    <property type="entry name" value="Sigma2 domain of RNA polymerase sigma factors"/>
    <property type="match status" value="1"/>
</dbReference>
<evidence type="ECO:0000259" key="7">
    <source>
        <dbReference type="Pfam" id="PF04542"/>
    </source>
</evidence>
<evidence type="ECO:0000259" key="8">
    <source>
        <dbReference type="Pfam" id="PF08281"/>
    </source>
</evidence>
<dbReference type="NCBIfam" id="TIGR02937">
    <property type="entry name" value="sigma70-ECF"/>
    <property type="match status" value="1"/>
</dbReference>
<keyword evidence="3" id="KW-0731">Sigma factor</keyword>
<name>A0A1R4FTH2_9MICO</name>
<evidence type="ECO:0000256" key="4">
    <source>
        <dbReference type="ARBA" id="ARBA00023125"/>
    </source>
</evidence>
<dbReference type="Gene3D" id="1.10.1740.10">
    <property type="match status" value="1"/>
</dbReference>
<dbReference type="GO" id="GO:0016987">
    <property type="term" value="F:sigma factor activity"/>
    <property type="evidence" value="ECO:0007669"/>
    <property type="project" value="UniProtKB-KW"/>
</dbReference>
<dbReference type="InterPro" id="IPR013249">
    <property type="entry name" value="RNA_pol_sigma70_r4_t2"/>
</dbReference>
<evidence type="ECO:0000313" key="10">
    <source>
        <dbReference type="Proteomes" id="UP000195787"/>
    </source>
</evidence>
<gene>
    <name evidence="9" type="ORF">CZ674_06615</name>
</gene>
<keyword evidence="4" id="KW-0238">DNA-binding</keyword>
<dbReference type="SUPFAM" id="SSF88659">
    <property type="entry name" value="Sigma3 and sigma4 domains of RNA polymerase sigma factors"/>
    <property type="match status" value="1"/>
</dbReference>
<proteinExistence type="inferred from homology"/>
<accession>A0A1R4FTH2</accession>
<dbReference type="AlphaFoldDB" id="A0A1R4FTH2"/>
<reference evidence="9 10" key="1">
    <citation type="submission" date="2017-02" db="EMBL/GenBank/DDBJ databases">
        <authorList>
            <person name="Peterson S.W."/>
        </authorList>
    </citation>
    <scope>NUCLEOTIDE SEQUENCE [LARGE SCALE GENOMIC DNA]</scope>
    <source>
        <strain evidence="9 10">LMG 22410</strain>
    </source>
</reference>
<dbReference type="PANTHER" id="PTHR43133">
    <property type="entry name" value="RNA POLYMERASE ECF-TYPE SIGMA FACTO"/>
    <property type="match status" value="1"/>
</dbReference>
<dbReference type="PANTHER" id="PTHR43133:SF8">
    <property type="entry name" value="RNA POLYMERASE SIGMA FACTOR HI_1459-RELATED"/>
    <property type="match status" value="1"/>
</dbReference>
<feature type="domain" description="RNA polymerase sigma factor 70 region 4 type 2" evidence="8">
    <location>
        <begin position="109"/>
        <end position="158"/>
    </location>
</feature>
<evidence type="ECO:0000256" key="1">
    <source>
        <dbReference type="ARBA" id="ARBA00010641"/>
    </source>
</evidence>
<feature type="region of interest" description="Disordered" evidence="6">
    <location>
        <begin position="81"/>
        <end position="108"/>
    </location>
</feature>
<evidence type="ECO:0000256" key="3">
    <source>
        <dbReference type="ARBA" id="ARBA00023082"/>
    </source>
</evidence>
<dbReference type="Pfam" id="PF08281">
    <property type="entry name" value="Sigma70_r4_2"/>
    <property type="match status" value="1"/>
</dbReference>
<organism evidence="9 10">
    <name type="scientific">Agrococcus casei LMG 22410</name>
    <dbReference type="NCBI Taxonomy" id="1255656"/>
    <lineage>
        <taxon>Bacteria</taxon>
        <taxon>Bacillati</taxon>
        <taxon>Actinomycetota</taxon>
        <taxon>Actinomycetes</taxon>
        <taxon>Micrococcales</taxon>
        <taxon>Microbacteriaceae</taxon>
        <taxon>Agrococcus</taxon>
    </lineage>
</organism>
<dbReference type="InterPro" id="IPR013325">
    <property type="entry name" value="RNA_pol_sigma_r2"/>
</dbReference>
<dbReference type="InterPro" id="IPR013324">
    <property type="entry name" value="RNA_pol_sigma_r3/r4-like"/>
</dbReference>
<keyword evidence="10" id="KW-1185">Reference proteome</keyword>
<dbReference type="Gene3D" id="1.10.10.10">
    <property type="entry name" value="Winged helix-like DNA-binding domain superfamily/Winged helix DNA-binding domain"/>
    <property type="match status" value="1"/>
</dbReference>
<sequence>MMNTHTPFEAAVQAHGATVLRVCRAVLGPHADADDAWSETFLSAMPAWPKLPESTNVEAWLVRIAHRKAIDVTRRRARQAVPVEHLPETPAAAGSQGRSQSDARSAERHELWSAVGDLPEKQRKAIAYRYLGSLPYDDIAELLGGTAAAARRSAADGLQSLRRHPAFRDHDGA</sequence>
<evidence type="ECO:0000313" key="9">
    <source>
        <dbReference type="EMBL" id="SJM59244.1"/>
    </source>
</evidence>
<evidence type="ECO:0000256" key="6">
    <source>
        <dbReference type="SAM" id="MobiDB-lite"/>
    </source>
</evidence>
<keyword evidence="2" id="KW-0805">Transcription regulation</keyword>
<evidence type="ECO:0000256" key="2">
    <source>
        <dbReference type="ARBA" id="ARBA00023015"/>
    </source>
</evidence>
<comment type="similarity">
    <text evidence="1">Belongs to the sigma-70 factor family. ECF subfamily.</text>
</comment>